<dbReference type="AlphaFoldDB" id="A0A151AFL8"/>
<proteinExistence type="predicted"/>
<reference evidence="2 3" key="1">
    <citation type="submission" date="2016-02" db="EMBL/GenBank/DDBJ databases">
        <title>Genome sequence of Halalkalicoccus paucihalophilus DSM 24557.</title>
        <authorList>
            <person name="Poehlein A."/>
            <person name="Daniel R."/>
        </authorList>
    </citation>
    <scope>NUCLEOTIDE SEQUENCE [LARGE SCALE GENOMIC DNA]</scope>
    <source>
        <strain evidence="2 3">DSM 24557</strain>
    </source>
</reference>
<feature type="region of interest" description="Disordered" evidence="1">
    <location>
        <begin position="296"/>
        <end position="356"/>
    </location>
</feature>
<dbReference type="Proteomes" id="UP000075321">
    <property type="component" value="Unassembled WGS sequence"/>
</dbReference>
<dbReference type="PATRIC" id="fig|1008153.3.peg.1505"/>
<dbReference type="SUPFAM" id="SSF49452">
    <property type="entry name" value="Starch-binding domain-like"/>
    <property type="match status" value="1"/>
</dbReference>
<comment type="caution">
    <text evidence="2">The sequence shown here is derived from an EMBL/GenBank/DDBJ whole genome shotgun (WGS) entry which is preliminary data.</text>
</comment>
<accession>A0A151AFL8</accession>
<dbReference type="InterPro" id="IPR013784">
    <property type="entry name" value="Carb-bd-like_fold"/>
</dbReference>
<protein>
    <submittedName>
        <fullName evidence="2">Bacterial Ig-like domain (Group 1)</fullName>
    </submittedName>
</protein>
<sequence length="356" mass="37727">MVRTNSESDGTHRRRTILKTGLVAATGVAGLSTASFAQNNENSNYVITLTAVDQDGNPLQGKATVIGSADGDIIGERELDEDGQATWEVSQEGEYSYNVYDIPGYEEASEDTSFEVDGDTDITAEMETEDSQADDENTITVTVRDENDDPVGDANVSVVVSDGGDEIASGDTDSDGTVSFDIESGEYDVIVNHDDVIGPASTSVTVDDGDTDVSVTLDTTNGRATGIIRVVDQNGDPVKGEPVTVWPPGTVEEDGTETHETNADGEVVIELRSFEPTDVTFFDVEVRDQEQTLGIMSDAENGVQETVFEVETSDEDGNDSTDDGDSDAGDDNDEGSTDDGDSDDSDDEDDNCAKAS</sequence>
<evidence type="ECO:0000256" key="1">
    <source>
        <dbReference type="SAM" id="MobiDB-lite"/>
    </source>
</evidence>
<keyword evidence="3" id="KW-1185">Reference proteome</keyword>
<dbReference type="Pfam" id="PF13620">
    <property type="entry name" value="CarboxypepD_reg"/>
    <property type="match status" value="1"/>
</dbReference>
<gene>
    <name evidence="2" type="ORF">HAPAU_14910</name>
</gene>
<dbReference type="Gene3D" id="2.60.40.1120">
    <property type="entry name" value="Carboxypeptidase-like, regulatory domain"/>
    <property type="match status" value="1"/>
</dbReference>
<dbReference type="GO" id="GO:0030246">
    <property type="term" value="F:carbohydrate binding"/>
    <property type="evidence" value="ECO:0007669"/>
    <property type="project" value="InterPro"/>
</dbReference>
<dbReference type="InterPro" id="IPR013783">
    <property type="entry name" value="Ig-like_fold"/>
</dbReference>
<feature type="compositionally biased region" description="Acidic residues" evidence="1">
    <location>
        <begin position="311"/>
        <end position="350"/>
    </location>
</feature>
<name>A0A151AFL8_9EURY</name>
<dbReference type="EMBL" id="LTAZ01000004">
    <property type="protein sequence ID" value="KYH26393.1"/>
    <property type="molecule type" value="Genomic_DNA"/>
</dbReference>
<dbReference type="Gene3D" id="2.60.40.10">
    <property type="entry name" value="Immunoglobulins"/>
    <property type="match status" value="1"/>
</dbReference>
<organism evidence="2 3">
    <name type="scientific">Halalkalicoccus paucihalophilus</name>
    <dbReference type="NCBI Taxonomy" id="1008153"/>
    <lineage>
        <taxon>Archaea</taxon>
        <taxon>Methanobacteriati</taxon>
        <taxon>Methanobacteriota</taxon>
        <taxon>Stenosarchaea group</taxon>
        <taxon>Halobacteria</taxon>
        <taxon>Halobacteriales</taxon>
        <taxon>Halococcaceae</taxon>
        <taxon>Halalkalicoccus</taxon>
    </lineage>
</organism>
<feature type="region of interest" description="Disordered" evidence="1">
    <location>
        <begin position="234"/>
        <end position="261"/>
    </location>
</feature>
<evidence type="ECO:0000313" key="2">
    <source>
        <dbReference type="EMBL" id="KYH26393.1"/>
    </source>
</evidence>
<evidence type="ECO:0000313" key="3">
    <source>
        <dbReference type="Proteomes" id="UP000075321"/>
    </source>
</evidence>